<dbReference type="PANTHER" id="PTHR42963:SF1">
    <property type="entry name" value="DUF4476 DOMAIN-CONTAINING PROTEIN"/>
    <property type="match status" value="1"/>
</dbReference>
<feature type="domain" description="RecF/RecN/SMC N-terminal" evidence="5">
    <location>
        <begin position="2"/>
        <end position="136"/>
    </location>
</feature>
<organism evidence="6 7">
    <name type="scientific">Acidiferrimicrobium australe</name>
    <dbReference type="NCBI Taxonomy" id="2664430"/>
    <lineage>
        <taxon>Bacteria</taxon>
        <taxon>Bacillati</taxon>
        <taxon>Actinomycetota</taxon>
        <taxon>Acidimicrobiia</taxon>
        <taxon>Acidimicrobiales</taxon>
        <taxon>Acidimicrobiaceae</taxon>
        <taxon>Acidiferrimicrobium</taxon>
    </lineage>
</organism>
<dbReference type="InterPro" id="IPR027417">
    <property type="entry name" value="P-loop_NTPase"/>
</dbReference>
<dbReference type="EMBL" id="WJHE01001617">
    <property type="protein sequence ID" value="MST35317.1"/>
    <property type="molecule type" value="Genomic_DNA"/>
</dbReference>
<dbReference type="Proteomes" id="UP000437736">
    <property type="component" value="Unassembled WGS sequence"/>
</dbReference>
<sequence length="293" mass="32189">MFLKSLTLKGFKSFADTTTLEFEPGVTVVVGPNGSGKSNVVDAVAWVLGAQGPRTVRSAKMEDVIFAGTPKRAALGRAEVSLTIDNTSGLLPIEFSEVTITRTLFRTGESEYAINRVPCRLLDVQELLSDTGVGRQQHVIVSQGNLDAILTSRPEERRLVIEEAAGVLKYRRRKERSERRLEATEGSLLRLQDLLREVRRQLRPLEKQADAARRHDDVVAELTALRRFLAGRELAAIESRLSGAAERKDELVAAEAQLRDSLADLDAEVTTGEAELAESRERSDVADLAEAVS</sequence>
<dbReference type="SUPFAM" id="SSF52540">
    <property type="entry name" value="P-loop containing nucleoside triphosphate hydrolases"/>
    <property type="match status" value="1"/>
</dbReference>
<dbReference type="Pfam" id="PF02463">
    <property type="entry name" value="SMC_N"/>
    <property type="match status" value="1"/>
</dbReference>
<keyword evidence="1" id="KW-0963">Cytoplasm</keyword>
<dbReference type="PANTHER" id="PTHR42963">
    <property type="entry name" value="CHROMOSOME PARTITION PROTEIN MUKB"/>
    <property type="match status" value="1"/>
</dbReference>
<feature type="region of interest" description="Disordered" evidence="4">
    <location>
        <begin position="272"/>
        <end position="293"/>
    </location>
</feature>
<evidence type="ECO:0000259" key="5">
    <source>
        <dbReference type="Pfam" id="PF02463"/>
    </source>
</evidence>
<proteinExistence type="predicted"/>
<comment type="caution">
    <text evidence="6">The sequence shown here is derived from an EMBL/GenBank/DDBJ whole genome shotgun (WGS) entry which is preliminary data.</text>
</comment>
<dbReference type="Gene3D" id="3.40.50.300">
    <property type="entry name" value="P-loop containing nucleotide triphosphate hydrolases"/>
    <property type="match status" value="1"/>
</dbReference>
<protein>
    <submittedName>
        <fullName evidence="6">AAA family ATPase</fullName>
    </submittedName>
</protein>
<dbReference type="InterPro" id="IPR050308">
    <property type="entry name" value="MukB/SMC"/>
</dbReference>
<feature type="coiled-coil region" evidence="3">
    <location>
        <begin position="174"/>
        <end position="215"/>
    </location>
</feature>
<gene>
    <name evidence="6" type="ORF">GHK86_21625</name>
</gene>
<keyword evidence="3" id="KW-0175">Coiled coil</keyword>
<evidence type="ECO:0000313" key="7">
    <source>
        <dbReference type="Proteomes" id="UP000437736"/>
    </source>
</evidence>
<reference evidence="6 7" key="1">
    <citation type="submission" date="2019-11" db="EMBL/GenBank/DDBJ databases">
        <title>Acidiferrimicrobium australis gen. nov., sp. nov., an acidophilic and obligately heterotrophic, member of the Actinobacteria that catalyses dissimilatory oxido- reduction of iron isolated from metal-rich acidic water in Chile.</title>
        <authorList>
            <person name="Gonzalez D."/>
            <person name="Huber K."/>
            <person name="Hedrich S."/>
            <person name="Rojas-Villalobos C."/>
            <person name="Quatrini R."/>
            <person name="Dinamarca M.A."/>
            <person name="Schwarz A."/>
            <person name="Canales C."/>
            <person name="Nancucheo I."/>
        </authorList>
    </citation>
    <scope>NUCLEOTIDE SEQUENCE [LARGE SCALE GENOMIC DNA]</scope>
    <source>
        <strain evidence="6 7">USS-CCA1</strain>
    </source>
</reference>
<evidence type="ECO:0000256" key="3">
    <source>
        <dbReference type="SAM" id="Coils"/>
    </source>
</evidence>
<keyword evidence="7" id="KW-1185">Reference proteome</keyword>
<dbReference type="InterPro" id="IPR003395">
    <property type="entry name" value="RecF/RecN/SMC_N"/>
</dbReference>
<feature type="non-terminal residue" evidence="6">
    <location>
        <position position="293"/>
    </location>
</feature>
<name>A0ABW9R046_9ACTN</name>
<evidence type="ECO:0000256" key="2">
    <source>
        <dbReference type="ARBA" id="ARBA00023125"/>
    </source>
</evidence>
<evidence type="ECO:0000256" key="1">
    <source>
        <dbReference type="ARBA" id="ARBA00022490"/>
    </source>
</evidence>
<accession>A0ABW9R046</accession>
<evidence type="ECO:0000313" key="6">
    <source>
        <dbReference type="EMBL" id="MST35317.1"/>
    </source>
</evidence>
<keyword evidence="2" id="KW-0238">DNA-binding</keyword>
<evidence type="ECO:0000256" key="4">
    <source>
        <dbReference type="SAM" id="MobiDB-lite"/>
    </source>
</evidence>